<proteinExistence type="predicted"/>
<evidence type="ECO:0000313" key="1">
    <source>
        <dbReference type="EMBL" id="CAB4165943.1"/>
    </source>
</evidence>
<reference evidence="1" key="1">
    <citation type="submission" date="2020-04" db="EMBL/GenBank/DDBJ databases">
        <authorList>
            <person name="Chiriac C."/>
            <person name="Salcher M."/>
            <person name="Ghai R."/>
            <person name="Kavagutti S V."/>
        </authorList>
    </citation>
    <scope>NUCLEOTIDE SEQUENCE</scope>
</reference>
<sequence>MAKMKGGAAMDLFDLGAASQPGGRQMDIEELIAEEESLLSRIKRKDKAAVADWQAKAKAGVVMRIC</sequence>
<name>A0A6J5P3G1_9CAUD</name>
<accession>A0A6J5P3G1</accession>
<gene>
    <name evidence="1" type="ORF">UFOVP847_1</name>
</gene>
<protein>
    <submittedName>
        <fullName evidence="1">Uncharacterized protein</fullName>
    </submittedName>
</protein>
<organism evidence="1">
    <name type="scientific">uncultured Caudovirales phage</name>
    <dbReference type="NCBI Taxonomy" id="2100421"/>
    <lineage>
        <taxon>Viruses</taxon>
        <taxon>Duplodnaviria</taxon>
        <taxon>Heunggongvirae</taxon>
        <taxon>Uroviricota</taxon>
        <taxon>Caudoviricetes</taxon>
        <taxon>Peduoviridae</taxon>
        <taxon>Maltschvirus</taxon>
        <taxon>Maltschvirus maltsch</taxon>
    </lineage>
</organism>
<dbReference type="EMBL" id="LR796789">
    <property type="protein sequence ID" value="CAB4165943.1"/>
    <property type="molecule type" value="Genomic_DNA"/>
</dbReference>